<dbReference type="PROSITE" id="PS00751">
    <property type="entry name" value="TCP1_2"/>
    <property type="match status" value="1"/>
</dbReference>
<protein>
    <submittedName>
        <fullName evidence="9">Uncharacterized protein</fullName>
    </submittedName>
</protein>
<keyword evidence="10" id="KW-1185">Reference proteome</keyword>
<dbReference type="InterPro" id="IPR027413">
    <property type="entry name" value="GROEL-like_equatorial_sf"/>
</dbReference>
<dbReference type="Proteomes" id="UP000816034">
    <property type="component" value="Unassembled WGS sequence"/>
</dbReference>
<evidence type="ECO:0000256" key="8">
    <source>
        <dbReference type="RuleBase" id="RU004187"/>
    </source>
</evidence>
<sequence length="520" mass="58459">MSYTLHSHQTLLQNIRECMELCQQVIEPTLGPLGMDMAIFSQHQHSNQCISNDGATLLKTIPMESASCILLSRISLLQDKLIGDGTTSVVIFSCELLNQARYLIENRNIHPSLIIRGYQIATEKCKEWLKAYVLNSNDDESIKSLIRTSMQSKIISQYENTFVELLFNVFKEKREQFNVHPSKEFNLFFFSSIGNDMNKTSIFNGIIIDNLSNVNHSQLVLNDVKVLMCKSEELNGTFVNRIFNTKMNLDSSEASQVDYKNIIKICDQLIEMNIGAVFNVGIGIHKVAQEYLKEKGIFCAGFLDFNNAQKLAVIANCVITSSLKNPKSCGCISKLTVASNDSSSSIEIIQNDKHSHPKYIWNSIRIVGPSVEICNEIHRSIHDCMSVLNISREGPLGICPGGGATFMYLSKCIRKLSYPNNLQLILEAYANALEIIPVVLSRNMGYDSSNVLSQLRSTTLSHMGVDSNDEGICNQLENQVIEPVQLIVSILERSLEFNEMILRIDENVYIKPYQSDVARK</sequence>
<name>A0AA88GNQ7_NAELO</name>
<evidence type="ECO:0000256" key="4">
    <source>
        <dbReference type="ARBA" id="ARBA00022946"/>
    </source>
</evidence>
<dbReference type="Gene3D" id="3.30.260.10">
    <property type="entry name" value="TCP-1-like chaperonin intermediate domain"/>
    <property type="match status" value="1"/>
</dbReference>
<comment type="similarity">
    <text evidence="1 8">Belongs to the TCP-1 chaperonin family.</text>
</comment>
<evidence type="ECO:0000313" key="10">
    <source>
        <dbReference type="Proteomes" id="UP000816034"/>
    </source>
</evidence>
<evidence type="ECO:0000256" key="7">
    <source>
        <dbReference type="ARBA" id="ARBA00025467"/>
    </source>
</evidence>
<comment type="caution">
    <text evidence="9">The sequence shown here is derived from an EMBL/GenBank/DDBJ whole genome shotgun (WGS) entry which is preliminary data.</text>
</comment>
<dbReference type="GO" id="GO:0016887">
    <property type="term" value="F:ATP hydrolysis activity"/>
    <property type="evidence" value="ECO:0007669"/>
    <property type="project" value="InterPro"/>
</dbReference>
<comment type="function">
    <text evidence="7">Implicated in mitochondrial protein import and macromolecular assembly. May facilitate the correct folding of imported proteins. May also prevent misfolding and promote the refolding and proper assembly of unfolded polypeptides generated under stress conditions in the mitochondrial matrix.</text>
</comment>
<dbReference type="Gene3D" id="1.10.560.10">
    <property type="entry name" value="GroEL-like equatorial domain"/>
    <property type="match status" value="1"/>
</dbReference>
<proteinExistence type="inferred from homology"/>
<dbReference type="SUPFAM" id="SSF52029">
    <property type="entry name" value="GroEL apical domain-like"/>
    <property type="match status" value="1"/>
</dbReference>
<organism evidence="9 10">
    <name type="scientific">Naegleria lovaniensis</name>
    <name type="common">Amoeba</name>
    <dbReference type="NCBI Taxonomy" id="51637"/>
    <lineage>
        <taxon>Eukaryota</taxon>
        <taxon>Discoba</taxon>
        <taxon>Heterolobosea</taxon>
        <taxon>Tetramitia</taxon>
        <taxon>Eutetramitia</taxon>
        <taxon>Vahlkampfiidae</taxon>
        <taxon>Naegleria</taxon>
    </lineage>
</organism>
<dbReference type="PANTHER" id="PTHR11353">
    <property type="entry name" value="CHAPERONIN"/>
    <property type="match status" value="1"/>
</dbReference>
<dbReference type="AlphaFoldDB" id="A0AA88GNQ7"/>
<dbReference type="PROSITE" id="PS00995">
    <property type="entry name" value="TCP1_3"/>
    <property type="match status" value="1"/>
</dbReference>
<evidence type="ECO:0000256" key="5">
    <source>
        <dbReference type="ARBA" id="ARBA00023016"/>
    </source>
</evidence>
<evidence type="ECO:0000313" key="9">
    <source>
        <dbReference type="EMBL" id="KAG2381403.1"/>
    </source>
</evidence>
<dbReference type="SUPFAM" id="SSF54849">
    <property type="entry name" value="GroEL-intermediate domain like"/>
    <property type="match status" value="1"/>
</dbReference>
<dbReference type="PRINTS" id="PR00304">
    <property type="entry name" value="TCOMPLEXTCP1"/>
</dbReference>
<evidence type="ECO:0000256" key="2">
    <source>
        <dbReference type="ARBA" id="ARBA00022741"/>
    </source>
</evidence>
<dbReference type="Pfam" id="PF00118">
    <property type="entry name" value="Cpn60_TCP1"/>
    <property type="match status" value="1"/>
</dbReference>
<dbReference type="EMBL" id="PYSW02000027">
    <property type="protein sequence ID" value="KAG2381403.1"/>
    <property type="molecule type" value="Genomic_DNA"/>
</dbReference>
<accession>A0AA88GNQ7</accession>
<keyword evidence="6 8" id="KW-0143">Chaperone</keyword>
<dbReference type="InterPro" id="IPR027409">
    <property type="entry name" value="GroEL-like_apical_dom_sf"/>
</dbReference>
<dbReference type="GO" id="GO:0140662">
    <property type="term" value="F:ATP-dependent protein folding chaperone"/>
    <property type="evidence" value="ECO:0007669"/>
    <property type="project" value="InterPro"/>
</dbReference>
<evidence type="ECO:0000256" key="1">
    <source>
        <dbReference type="ARBA" id="ARBA00008020"/>
    </source>
</evidence>
<dbReference type="GO" id="GO:0005524">
    <property type="term" value="F:ATP binding"/>
    <property type="evidence" value="ECO:0007669"/>
    <property type="project" value="UniProtKB-KW"/>
</dbReference>
<keyword evidence="4" id="KW-0809">Transit peptide</keyword>
<dbReference type="RefSeq" id="XP_044547083.1">
    <property type="nucleotide sequence ID" value="XM_044696247.1"/>
</dbReference>
<reference evidence="9 10" key="1">
    <citation type="journal article" date="2018" name="BMC Genomics">
        <title>The genome of Naegleria lovaniensis, the basis for a comparative approach to unravel pathogenicity factors of the human pathogenic amoeba N. fowleri.</title>
        <authorList>
            <person name="Liechti N."/>
            <person name="Schurch N."/>
            <person name="Bruggmann R."/>
            <person name="Wittwer M."/>
        </authorList>
    </citation>
    <scope>NUCLEOTIDE SEQUENCE [LARGE SCALE GENOMIC DNA]</scope>
    <source>
        <strain evidence="9 10">ATCC 30569</strain>
    </source>
</reference>
<dbReference type="InterPro" id="IPR002423">
    <property type="entry name" value="Cpn60/GroEL/TCP-1"/>
</dbReference>
<keyword evidence="2 8" id="KW-0547">Nucleotide-binding</keyword>
<gene>
    <name evidence="9" type="ORF">C9374_006392</name>
</gene>
<dbReference type="InterPro" id="IPR002194">
    <property type="entry name" value="Chaperonin_TCP-1_CS"/>
</dbReference>
<dbReference type="Gene3D" id="3.50.7.10">
    <property type="entry name" value="GroEL"/>
    <property type="match status" value="1"/>
</dbReference>
<dbReference type="InterPro" id="IPR017998">
    <property type="entry name" value="Chaperone_TCP-1"/>
</dbReference>
<keyword evidence="3 8" id="KW-0067">ATP-binding</keyword>
<dbReference type="InterPro" id="IPR027410">
    <property type="entry name" value="TCP-1-like_intermed_sf"/>
</dbReference>
<dbReference type="SUPFAM" id="SSF48592">
    <property type="entry name" value="GroEL equatorial domain-like"/>
    <property type="match status" value="1"/>
</dbReference>
<dbReference type="GO" id="GO:0051082">
    <property type="term" value="F:unfolded protein binding"/>
    <property type="evidence" value="ECO:0007669"/>
    <property type="project" value="InterPro"/>
</dbReference>
<evidence type="ECO:0000256" key="6">
    <source>
        <dbReference type="ARBA" id="ARBA00023186"/>
    </source>
</evidence>
<evidence type="ECO:0000256" key="3">
    <source>
        <dbReference type="ARBA" id="ARBA00022840"/>
    </source>
</evidence>
<dbReference type="GeneID" id="68098846"/>
<keyword evidence="5" id="KW-0346">Stress response</keyword>